<name>A0ABS8L0D5_9HYPH</name>
<sequence length="325" mass="33689">MELLGRLAAAIGLVAGMAAASAAPARATDVNFITDFGFNGRHAYFYVAREKGYYKEAGLDVTFLRGQGSADAIKKVAAGLATIGFADAGSLVLARGNDGVPVKLVSIVYARPPQAIFGVKGTGIASPKDLEGKTIADTASSSVRLLFPAFAKAAGIDANKVKWVVAEGSALPSLLANGRVDAIGQFSVGEPLIAAAIAPKETVRIAYKDSGLDYYGNGLIASEETIAKQPELVRSFVKATIRGMKDAFANPAEAAAIMAKYQKELAPAIIEGETKLVGELATVPGQPLGSINPKSIAGTVEVMSANFTLKSPVQPEQLYAPGFVE</sequence>
<accession>A0ABS8L0D5</accession>
<keyword evidence="4" id="KW-1185">Reference proteome</keyword>
<dbReference type="PANTHER" id="PTHR31528">
    <property type="entry name" value="4-AMINO-5-HYDROXYMETHYL-2-METHYLPYRIMIDINE PHOSPHATE SYNTHASE THI11-RELATED"/>
    <property type="match status" value="1"/>
</dbReference>
<evidence type="ECO:0000313" key="3">
    <source>
        <dbReference type="EMBL" id="MCC8431797.1"/>
    </source>
</evidence>
<feature type="chain" id="PRO_5045050803" evidence="1">
    <location>
        <begin position="23"/>
        <end position="325"/>
    </location>
</feature>
<dbReference type="InterPro" id="IPR027939">
    <property type="entry name" value="NMT1/THI5"/>
</dbReference>
<comment type="caution">
    <text evidence="3">The sequence shown here is derived from an EMBL/GenBank/DDBJ whole genome shotgun (WGS) entry which is preliminary data.</text>
</comment>
<gene>
    <name evidence="3" type="ORF">LJ725_22700</name>
</gene>
<evidence type="ECO:0000259" key="2">
    <source>
        <dbReference type="Pfam" id="PF09084"/>
    </source>
</evidence>
<evidence type="ECO:0000256" key="1">
    <source>
        <dbReference type="SAM" id="SignalP"/>
    </source>
</evidence>
<dbReference type="Proteomes" id="UP001198862">
    <property type="component" value="Unassembled WGS sequence"/>
</dbReference>
<dbReference type="Pfam" id="PF09084">
    <property type="entry name" value="NMT1"/>
    <property type="match status" value="1"/>
</dbReference>
<dbReference type="Gene3D" id="3.40.190.10">
    <property type="entry name" value="Periplasmic binding protein-like II"/>
    <property type="match status" value="2"/>
</dbReference>
<dbReference type="RefSeq" id="WP_230553223.1">
    <property type="nucleotide sequence ID" value="NZ_JAJISD010000011.1"/>
</dbReference>
<organism evidence="3 4">
    <name type="scientific">Reyranella aquatilis</name>
    <dbReference type="NCBI Taxonomy" id="2035356"/>
    <lineage>
        <taxon>Bacteria</taxon>
        <taxon>Pseudomonadati</taxon>
        <taxon>Pseudomonadota</taxon>
        <taxon>Alphaproteobacteria</taxon>
        <taxon>Hyphomicrobiales</taxon>
        <taxon>Reyranellaceae</taxon>
        <taxon>Reyranella</taxon>
    </lineage>
</organism>
<feature type="domain" description="SsuA/THI5-like" evidence="2">
    <location>
        <begin position="40"/>
        <end position="254"/>
    </location>
</feature>
<protein>
    <submittedName>
        <fullName evidence="3">ABC transporter substrate-binding protein</fullName>
    </submittedName>
</protein>
<dbReference type="SUPFAM" id="SSF53850">
    <property type="entry name" value="Periplasmic binding protein-like II"/>
    <property type="match status" value="1"/>
</dbReference>
<reference evidence="3 4" key="1">
    <citation type="submission" date="2021-11" db="EMBL/GenBank/DDBJ databases">
        <authorList>
            <person name="Lee D.-H."/>
            <person name="Kim S.-B."/>
        </authorList>
    </citation>
    <scope>NUCLEOTIDE SEQUENCE [LARGE SCALE GENOMIC DNA]</scope>
    <source>
        <strain evidence="3 4">KCTC 52223</strain>
    </source>
</reference>
<keyword evidence="1" id="KW-0732">Signal</keyword>
<dbReference type="PANTHER" id="PTHR31528:SF15">
    <property type="entry name" value="RIBOFLAVIN-BINDING PROTEIN RIBY"/>
    <property type="match status" value="1"/>
</dbReference>
<dbReference type="InterPro" id="IPR015168">
    <property type="entry name" value="SsuA/THI5"/>
</dbReference>
<dbReference type="EMBL" id="JAJISD010000011">
    <property type="protein sequence ID" value="MCC8431797.1"/>
    <property type="molecule type" value="Genomic_DNA"/>
</dbReference>
<evidence type="ECO:0000313" key="4">
    <source>
        <dbReference type="Proteomes" id="UP001198862"/>
    </source>
</evidence>
<feature type="signal peptide" evidence="1">
    <location>
        <begin position="1"/>
        <end position="22"/>
    </location>
</feature>
<proteinExistence type="predicted"/>